<reference evidence="4 5" key="1">
    <citation type="journal article" date="2015" name="Sci. Rep.">
        <title>Genome of the facultative scuticociliatosis pathogen Pseudocohnilembus persalinus provides insight into its virulence through horizontal gene transfer.</title>
        <authorList>
            <person name="Xiong J."/>
            <person name="Wang G."/>
            <person name="Cheng J."/>
            <person name="Tian M."/>
            <person name="Pan X."/>
            <person name="Warren A."/>
            <person name="Jiang C."/>
            <person name="Yuan D."/>
            <person name="Miao W."/>
        </authorList>
    </citation>
    <scope>NUCLEOTIDE SEQUENCE [LARGE SCALE GENOMIC DNA]</scope>
    <source>
        <strain evidence="4">36N120E</strain>
    </source>
</reference>
<feature type="compositionally biased region" description="Basic and acidic residues" evidence="3">
    <location>
        <begin position="955"/>
        <end position="969"/>
    </location>
</feature>
<evidence type="ECO:0000256" key="3">
    <source>
        <dbReference type="SAM" id="MobiDB-lite"/>
    </source>
</evidence>
<dbReference type="InterPro" id="IPR036322">
    <property type="entry name" value="WD40_repeat_dom_sf"/>
</dbReference>
<dbReference type="Gene3D" id="2.130.10.10">
    <property type="entry name" value="YVTN repeat-like/Quinoprotein amine dehydrogenase"/>
    <property type="match status" value="4"/>
</dbReference>
<dbReference type="InterPro" id="IPR015943">
    <property type="entry name" value="WD40/YVTN_repeat-like_dom_sf"/>
</dbReference>
<accession>A0A0V0QEU4</accession>
<keyword evidence="2" id="KW-0175">Coiled coil</keyword>
<keyword evidence="5" id="KW-1185">Reference proteome</keyword>
<dbReference type="InterPro" id="IPR052779">
    <property type="entry name" value="WDR62"/>
</dbReference>
<keyword evidence="1" id="KW-0853">WD repeat</keyword>
<evidence type="ECO:0000313" key="4">
    <source>
        <dbReference type="EMBL" id="KRX00711.1"/>
    </source>
</evidence>
<dbReference type="SMART" id="SM00320">
    <property type="entry name" value="WD40"/>
    <property type="match status" value="10"/>
</dbReference>
<name>A0A0V0QEU4_PSEPJ</name>
<dbReference type="InterPro" id="IPR011047">
    <property type="entry name" value="Quinoprotein_ADH-like_sf"/>
</dbReference>
<dbReference type="InterPro" id="IPR001680">
    <property type="entry name" value="WD40_rpt"/>
</dbReference>
<evidence type="ECO:0000256" key="2">
    <source>
        <dbReference type="SAM" id="Coils"/>
    </source>
</evidence>
<dbReference type="Proteomes" id="UP000054937">
    <property type="component" value="Unassembled WGS sequence"/>
</dbReference>
<protein>
    <submittedName>
        <fullName evidence="4">WD40-repeat-containing domain</fullName>
    </submittedName>
</protein>
<dbReference type="PROSITE" id="PS50082">
    <property type="entry name" value="WD_REPEATS_2"/>
    <property type="match status" value="1"/>
</dbReference>
<sequence>MKPQKSNQKIRSKSKNSSEQYFGQIGHMKKHTQEQNLNLEQVIGITSQSMHSIQFNSQINNYFYPTGSVVVQYNLMTNKQQRFFQSPNKRPITSICFTPDGKYLITGEGICKNPEIMFWNLVEQNQSQLSQIPEYTLVGHKFGTHILLVSPNNKYLISIGDKNDNGLFVWDYREQIKLTQNKLVRAINSAVFSPNSRHLVTVANSHLKFWDFSDDGSIIKVPVQAKKGAYIMDCTTPSLGQKFQKKEFQDCIFSSDSKYLYAITKCGLLCVIDVEKRILPKWMDLKVNRAFTMQKSNDHVIIGCSDGIIRVFKADSLSHLVTLPKIPPLKKYNILKGGPINIEKKKDDMYADCISLKYDYQRAKLYSTFSDRSIFIWDLKNIEDPKVKISFLNHSDQINNIEMLEQASSEEACFFATTSQDQTIRIWNYLDEQPSSAQVDKSINSNILRRNIYCKNLSQIIYLSEKMEHFKIRDQQQIEENQEQEQLEQAKVIKSSQDGKYMVAGDGSGSVNIYLLSNFSLVKRLDSHEQEITCIDFVPNNKKQIKLCATGSRDRLIHIYDQDNDFNPICTLGDHNSTITCLKFIYLKNYDKILLVSCSADKTIIFRDLNFFIYKQIQQQKHKGINVNQKLFTLVRREVDKNHKIFCMAASYDQDQIYIGQEKIISVFNSKNGTQNRIIETKEKDLVTKQLCFDNHKFALDSTGTYLAIYNNDKVIRIREISSGNVIAKINQGEQVTSMAFSFNNKNLITTSKDGCIYFWQMSPEITSNINKKIATLGQIVKHFKNFFNEQEMLSSKEWTINSFWIEEELKINLTRKTNISNNYLQSQKNIDPLKLMKQDNLPKWAITLQKQQTNNIQQIINDNPNEEHKNGDNQNNINNDSILDKTLTQILEQQNQSHLNKFDLLNSDNKQYDFMEGEKVDIDLDLSQDINQNFEEDEATESQAYPQSNSQKNKINEDKYKEKSTLRDRNTISKIYNQQLQSQEDENQKQKVIDEDKQDNVQINEQNVLEYSIKNCQNQNEDSDFINKNLQSIFDSKPSNQYTIEANKQLDKFIQKQNESLRIGADMLEISLNEDASKEQIDQKCDEDINTLQYSQTQEVQLNIEKKNEDLKQKNQNGYDVLKIDKSRLVQKDIKEILSNQKELNQIQMQTLYEQSDGLNVNKLSNSLTPPKQQEHIIVMQGKQNQKHQFNQQQEDEIPGSQEQPSIQLPLTNKYNSPCLDINNFSDFQISQIQTQKQGEDISKINQKSIQEDEFNKQVISIQKKNNSVNLDCLQQENLKNSQTPPSQQKDVSNVSQITTFSEHEYENQSQQVLYQKQKQKLQNSLKTIQDELNNIDNILSEPIYQKDSGLKNQLIQMVNSELAQTQKKIEQLQHKGIYIFSNTKSQFQLSQQSYLPGQLTNREQVIGSNRDLLENYSKELVQLITQQMKIKNNTD</sequence>
<feature type="region of interest" description="Disordered" evidence="3">
    <location>
        <begin position="1185"/>
        <end position="1206"/>
    </location>
</feature>
<feature type="compositionally biased region" description="Low complexity" evidence="3">
    <location>
        <begin position="1185"/>
        <end position="1194"/>
    </location>
</feature>
<dbReference type="PANTHER" id="PTHR45589:SF1">
    <property type="entry name" value="WD REPEAT DOMAIN 62, ISOFORM G"/>
    <property type="match status" value="1"/>
</dbReference>
<dbReference type="SUPFAM" id="SSF50978">
    <property type="entry name" value="WD40 repeat-like"/>
    <property type="match status" value="1"/>
</dbReference>
<dbReference type="EMBL" id="LDAU01000183">
    <property type="protein sequence ID" value="KRX00711.1"/>
    <property type="molecule type" value="Genomic_DNA"/>
</dbReference>
<proteinExistence type="predicted"/>
<dbReference type="OrthoDB" id="6154712at2759"/>
<evidence type="ECO:0000256" key="1">
    <source>
        <dbReference type="PROSITE-ProRule" id="PRU00221"/>
    </source>
</evidence>
<feature type="region of interest" description="Disordered" evidence="3">
    <location>
        <begin position="937"/>
        <end position="969"/>
    </location>
</feature>
<dbReference type="Pfam" id="PF00400">
    <property type="entry name" value="WD40"/>
    <property type="match status" value="6"/>
</dbReference>
<evidence type="ECO:0000313" key="5">
    <source>
        <dbReference type="Proteomes" id="UP000054937"/>
    </source>
</evidence>
<organism evidence="4 5">
    <name type="scientific">Pseudocohnilembus persalinus</name>
    <name type="common">Ciliate</name>
    <dbReference type="NCBI Taxonomy" id="266149"/>
    <lineage>
        <taxon>Eukaryota</taxon>
        <taxon>Sar</taxon>
        <taxon>Alveolata</taxon>
        <taxon>Ciliophora</taxon>
        <taxon>Intramacronucleata</taxon>
        <taxon>Oligohymenophorea</taxon>
        <taxon>Scuticociliatia</taxon>
        <taxon>Philasterida</taxon>
        <taxon>Pseudocohnilembidae</taxon>
        <taxon>Pseudocohnilembus</taxon>
    </lineage>
</organism>
<feature type="repeat" description="WD" evidence="1">
    <location>
        <begin position="729"/>
        <end position="763"/>
    </location>
</feature>
<feature type="coiled-coil region" evidence="2">
    <location>
        <begin position="1313"/>
        <end position="1377"/>
    </location>
</feature>
<dbReference type="InParanoid" id="A0A0V0QEU4"/>
<comment type="caution">
    <text evidence="4">The sequence shown here is derived from an EMBL/GenBank/DDBJ whole genome shotgun (WGS) entry which is preliminary data.</text>
</comment>
<gene>
    <name evidence="4" type="ORF">PPERSA_00938</name>
</gene>
<feature type="compositionally biased region" description="Polar residues" evidence="3">
    <location>
        <begin position="942"/>
        <end position="954"/>
    </location>
</feature>
<dbReference type="PANTHER" id="PTHR45589">
    <property type="entry name" value="WD REPEAT DOMAIN 62, ISOFORM G"/>
    <property type="match status" value="1"/>
</dbReference>
<dbReference type="SUPFAM" id="SSF50998">
    <property type="entry name" value="Quinoprotein alcohol dehydrogenase-like"/>
    <property type="match status" value="1"/>
</dbReference>